<dbReference type="AlphaFoldDB" id="A0A2M7RF21"/>
<dbReference type="NCBIfam" id="TIGR01087">
    <property type="entry name" value="murD"/>
    <property type="match status" value="1"/>
</dbReference>
<keyword evidence="3 9" id="KW-0963">Cytoplasm</keyword>
<proteinExistence type="inferred from homology"/>
<gene>
    <name evidence="9 14" type="primary">murD</name>
    <name evidence="14" type="ORF">COY67_00420</name>
</gene>
<keyword evidence="4 9" id="KW-0436">Ligase</keyword>
<evidence type="ECO:0000256" key="3">
    <source>
        <dbReference type="ARBA" id="ARBA00022490"/>
    </source>
</evidence>
<evidence type="ECO:0000256" key="9">
    <source>
        <dbReference type="HAMAP-Rule" id="MF_00639"/>
    </source>
</evidence>
<evidence type="ECO:0000256" key="8">
    <source>
        <dbReference type="ARBA" id="ARBA00023306"/>
    </source>
</evidence>
<dbReference type="GO" id="GO:0008764">
    <property type="term" value="F:UDP-N-acetylmuramoylalanine-D-glutamate ligase activity"/>
    <property type="evidence" value="ECO:0007669"/>
    <property type="project" value="UniProtKB-UniRule"/>
</dbReference>
<dbReference type="PANTHER" id="PTHR43692:SF1">
    <property type="entry name" value="UDP-N-ACETYLMURAMOYLALANINE--D-GLUTAMATE LIGASE"/>
    <property type="match status" value="1"/>
</dbReference>
<dbReference type="SUPFAM" id="SSF53623">
    <property type="entry name" value="MurD-like peptide ligases, catalytic domain"/>
    <property type="match status" value="1"/>
</dbReference>
<evidence type="ECO:0000256" key="2">
    <source>
        <dbReference type="ARBA" id="ARBA00004752"/>
    </source>
</evidence>
<dbReference type="Proteomes" id="UP000228689">
    <property type="component" value="Unassembled WGS sequence"/>
</dbReference>
<keyword evidence="9 10" id="KW-0133">Cell shape</keyword>
<evidence type="ECO:0000256" key="5">
    <source>
        <dbReference type="ARBA" id="ARBA00022618"/>
    </source>
</evidence>
<dbReference type="InterPro" id="IPR018109">
    <property type="entry name" value="Folylpolyglutamate_synth_CS"/>
</dbReference>
<evidence type="ECO:0000256" key="10">
    <source>
        <dbReference type="RuleBase" id="RU003664"/>
    </source>
</evidence>
<dbReference type="GO" id="GO:0005737">
    <property type="term" value="C:cytoplasm"/>
    <property type="evidence" value="ECO:0007669"/>
    <property type="project" value="UniProtKB-SubCell"/>
</dbReference>
<name>A0A2M7RF21_9BACT</name>
<dbReference type="EC" id="6.3.2.9" evidence="9 10"/>
<dbReference type="PROSITE" id="PS01011">
    <property type="entry name" value="FOLYLPOLYGLU_SYNT_1"/>
    <property type="match status" value="1"/>
</dbReference>
<dbReference type="EMBL" id="PFMC01000012">
    <property type="protein sequence ID" value="PIY95353.1"/>
    <property type="molecule type" value="Genomic_DNA"/>
</dbReference>
<keyword evidence="7 9" id="KW-0067">ATP-binding</keyword>
<keyword evidence="5 9" id="KW-0132">Cell division</keyword>
<dbReference type="InterPro" id="IPR005762">
    <property type="entry name" value="MurD"/>
</dbReference>
<dbReference type="HAMAP" id="MF_00639">
    <property type="entry name" value="MurD"/>
    <property type="match status" value="1"/>
</dbReference>
<sequence>MSKVNFKNKNTVIMGLGLHGGGLGVAQWFLKHQANLIITDLKSSQELKVSLQPLQAAKNITYTLGKHLMTDFAKADIVVANPIVRQNNQYLQKARQQGALIYNDASLFLQYCPAKVVGITGTKGKSTTASLTHHLLKQGSRRVFLGGNIRISPFVFLDKLTEKDLVVLELSSWQCEGLPAIKKSVELAVITNFAKDHLNSYPSYAAYKVAKLNLFKYQKKGDTAIHHQDIKTVVGKGERMIFNSGVRNYFKNNFLYINQKKVLARGKIALIGQHNEENILAAICIAQQLKISTAKIVNGLSSFRGLTGRAELIRTKAGVRYINDTTATAPVAAIATFKAILPPKILIAGGVDKKLEYQAFASLIAKNSKNIILLPGSATVILVKLFDKLHYHDYHLVKSMKAAVVLSSKLAQTGDTVLLSPGAASFGLFQHEFDRGEHFIKAVKTL</sequence>
<keyword evidence="8 9" id="KW-0131">Cell cycle</keyword>
<evidence type="ECO:0000256" key="4">
    <source>
        <dbReference type="ARBA" id="ARBA00022598"/>
    </source>
</evidence>
<dbReference type="Pfam" id="PF02875">
    <property type="entry name" value="Mur_ligase_C"/>
    <property type="match status" value="1"/>
</dbReference>
<comment type="caution">
    <text evidence="14">The sequence shown here is derived from an EMBL/GenBank/DDBJ whole genome shotgun (WGS) entry which is preliminary data.</text>
</comment>
<dbReference type="GO" id="GO:0051301">
    <property type="term" value="P:cell division"/>
    <property type="evidence" value="ECO:0007669"/>
    <property type="project" value="UniProtKB-KW"/>
</dbReference>
<dbReference type="InterPro" id="IPR013221">
    <property type="entry name" value="Mur_ligase_cen"/>
</dbReference>
<evidence type="ECO:0000256" key="1">
    <source>
        <dbReference type="ARBA" id="ARBA00004496"/>
    </source>
</evidence>
<evidence type="ECO:0000313" key="14">
    <source>
        <dbReference type="EMBL" id="PIY95353.1"/>
    </source>
</evidence>
<evidence type="ECO:0000259" key="12">
    <source>
        <dbReference type="Pfam" id="PF02875"/>
    </source>
</evidence>
<dbReference type="Gene3D" id="3.90.190.20">
    <property type="entry name" value="Mur ligase, C-terminal domain"/>
    <property type="match status" value="1"/>
</dbReference>
<dbReference type="SUPFAM" id="SSF51984">
    <property type="entry name" value="MurCD N-terminal domain"/>
    <property type="match status" value="1"/>
</dbReference>
<dbReference type="GO" id="GO:0004326">
    <property type="term" value="F:tetrahydrofolylpolyglutamate synthase activity"/>
    <property type="evidence" value="ECO:0007669"/>
    <property type="project" value="InterPro"/>
</dbReference>
<comment type="pathway">
    <text evidence="2 9 10">Cell wall biogenesis; peptidoglycan biosynthesis.</text>
</comment>
<evidence type="ECO:0000256" key="6">
    <source>
        <dbReference type="ARBA" id="ARBA00022741"/>
    </source>
</evidence>
<keyword evidence="11" id="KW-0472">Membrane</keyword>
<comment type="catalytic activity">
    <reaction evidence="9 10">
        <text>UDP-N-acetyl-alpha-D-muramoyl-L-alanine + D-glutamate + ATP = UDP-N-acetyl-alpha-D-muramoyl-L-alanyl-D-glutamate + ADP + phosphate + H(+)</text>
        <dbReference type="Rhea" id="RHEA:16429"/>
        <dbReference type="ChEBI" id="CHEBI:15378"/>
        <dbReference type="ChEBI" id="CHEBI:29986"/>
        <dbReference type="ChEBI" id="CHEBI:30616"/>
        <dbReference type="ChEBI" id="CHEBI:43474"/>
        <dbReference type="ChEBI" id="CHEBI:83898"/>
        <dbReference type="ChEBI" id="CHEBI:83900"/>
        <dbReference type="ChEBI" id="CHEBI:456216"/>
        <dbReference type="EC" id="6.3.2.9"/>
    </reaction>
</comment>
<evidence type="ECO:0000259" key="13">
    <source>
        <dbReference type="Pfam" id="PF08245"/>
    </source>
</evidence>
<feature type="transmembrane region" description="Helical" evidence="11">
    <location>
        <begin position="12"/>
        <end position="30"/>
    </location>
</feature>
<dbReference type="InterPro" id="IPR004101">
    <property type="entry name" value="Mur_ligase_C"/>
</dbReference>
<dbReference type="InterPro" id="IPR036615">
    <property type="entry name" value="Mur_ligase_C_dom_sf"/>
</dbReference>
<dbReference type="InterPro" id="IPR036565">
    <property type="entry name" value="Mur-like_cat_sf"/>
</dbReference>
<organism evidence="14 15">
    <name type="scientific">Candidatus Komeilibacteria bacterium CG_4_10_14_0_8_um_filter_37_78</name>
    <dbReference type="NCBI Taxonomy" id="1974471"/>
    <lineage>
        <taxon>Bacteria</taxon>
        <taxon>Candidatus Komeiliibacteriota</taxon>
    </lineage>
</organism>
<keyword evidence="9 10" id="KW-0573">Peptidoglycan synthesis</keyword>
<evidence type="ECO:0000256" key="7">
    <source>
        <dbReference type="ARBA" id="ARBA00022840"/>
    </source>
</evidence>
<evidence type="ECO:0000313" key="15">
    <source>
        <dbReference type="Proteomes" id="UP000228689"/>
    </source>
</evidence>
<protein>
    <recommendedName>
        <fullName evidence="9 10">UDP-N-acetylmuramoylalanine--D-glutamate ligase</fullName>
        <ecNumber evidence="9 10">6.3.2.9</ecNumber>
    </recommendedName>
    <alternativeName>
        <fullName evidence="9">D-glutamic acid-adding enzyme</fullName>
    </alternativeName>
    <alternativeName>
        <fullName evidence="9">UDP-N-acetylmuramoyl-L-alanyl-D-glutamate synthetase</fullName>
    </alternativeName>
</protein>
<comment type="subcellular location">
    <subcellularLocation>
        <location evidence="1 9 10">Cytoplasm</location>
    </subcellularLocation>
</comment>
<keyword evidence="9 10" id="KW-0961">Cell wall biogenesis/degradation</keyword>
<feature type="domain" description="Mur ligase C-terminal" evidence="12">
    <location>
        <begin position="308"/>
        <end position="421"/>
    </location>
</feature>
<dbReference type="GO" id="GO:0071555">
    <property type="term" value="P:cell wall organization"/>
    <property type="evidence" value="ECO:0007669"/>
    <property type="project" value="UniProtKB-KW"/>
</dbReference>
<dbReference type="GO" id="GO:0009252">
    <property type="term" value="P:peptidoglycan biosynthetic process"/>
    <property type="evidence" value="ECO:0007669"/>
    <property type="project" value="UniProtKB-UniRule"/>
</dbReference>
<evidence type="ECO:0000256" key="11">
    <source>
        <dbReference type="SAM" id="Phobius"/>
    </source>
</evidence>
<dbReference type="Gene3D" id="3.40.1190.10">
    <property type="entry name" value="Mur-like, catalytic domain"/>
    <property type="match status" value="1"/>
</dbReference>
<keyword evidence="11" id="KW-1133">Transmembrane helix</keyword>
<keyword evidence="11" id="KW-0812">Transmembrane</keyword>
<feature type="binding site" evidence="9">
    <location>
        <begin position="121"/>
        <end position="127"/>
    </location>
    <ligand>
        <name>ATP</name>
        <dbReference type="ChEBI" id="CHEBI:30616"/>
    </ligand>
</feature>
<dbReference type="PANTHER" id="PTHR43692">
    <property type="entry name" value="UDP-N-ACETYLMURAMOYLALANINE--D-GLUTAMATE LIGASE"/>
    <property type="match status" value="1"/>
</dbReference>
<dbReference type="GO" id="GO:0008360">
    <property type="term" value="P:regulation of cell shape"/>
    <property type="evidence" value="ECO:0007669"/>
    <property type="project" value="UniProtKB-KW"/>
</dbReference>
<accession>A0A2M7RF21</accession>
<reference evidence="15" key="1">
    <citation type="submission" date="2017-09" db="EMBL/GenBank/DDBJ databases">
        <title>Depth-based differentiation of microbial function through sediment-hosted aquifers and enrichment of novel symbionts in the deep terrestrial subsurface.</title>
        <authorList>
            <person name="Probst A.J."/>
            <person name="Ladd B."/>
            <person name="Jarett J.K."/>
            <person name="Geller-Mcgrath D.E."/>
            <person name="Sieber C.M.K."/>
            <person name="Emerson J.B."/>
            <person name="Anantharaman K."/>
            <person name="Thomas B.C."/>
            <person name="Malmstrom R."/>
            <person name="Stieglmeier M."/>
            <person name="Klingl A."/>
            <person name="Woyke T."/>
            <person name="Ryan C.M."/>
            <person name="Banfield J.F."/>
        </authorList>
    </citation>
    <scope>NUCLEOTIDE SEQUENCE [LARGE SCALE GENOMIC DNA]</scope>
</reference>
<comment type="similarity">
    <text evidence="9">Belongs to the MurCDEF family.</text>
</comment>
<dbReference type="Pfam" id="PF08245">
    <property type="entry name" value="Mur_ligase_M"/>
    <property type="match status" value="1"/>
</dbReference>
<keyword evidence="6 9" id="KW-0547">Nucleotide-binding</keyword>
<dbReference type="SUPFAM" id="SSF53244">
    <property type="entry name" value="MurD-like peptide ligases, peptide-binding domain"/>
    <property type="match status" value="1"/>
</dbReference>
<dbReference type="Gene3D" id="3.40.50.720">
    <property type="entry name" value="NAD(P)-binding Rossmann-like Domain"/>
    <property type="match status" value="1"/>
</dbReference>
<dbReference type="UniPathway" id="UPA00219"/>
<comment type="function">
    <text evidence="9 10">Cell wall formation. Catalyzes the addition of glutamate to the nucleotide precursor UDP-N-acetylmuramoyl-L-alanine (UMA).</text>
</comment>
<feature type="domain" description="Mur ligase central" evidence="13">
    <location>
        <begin position="119"/>
        <end position="286"/>
    </location>
</feature>
<dbReference type="Pfam" id="PF21799">
    <property type="entry name" value="MurD-like_N"/>
    <property type="match status" value="1"/>
</dbReference>
<dbReference type="GO" id="GO:0005524">
    <property type="term" value="F:ATP binding"/>
    <property type="evidence" value="ECO:0007669"/>
    <property type="project" value="UniProtKB-UniRule"/>
</dbReference>